<evidence type="ECO:0000313" key="3">
    <source>
        <dbReference type="Proteomes" id="UP001177769"/>
    </source>
</evidence>
<dbReference type="Gene3D" id="3.40.190.10">
    <property type="entry name" value="Periplasmic binding protein-like II"/>
    <property type="match status" value="3"/>
</dbReference>
<sequence length="369" mass="40260">MLLRLLLCLYLLLPGRPALAAEPRPLRMAVIPAWGAPYAIFKDGALVGGIDFDLAQAIGEALRLPVQHVLLPRPRVDAAVAAGEIDLRCHLSPEFTRMPEQYLWSSPLLELENVLVGHQTAEALASLEQLPRGQALGTVLGFVYPGVDERVADGRLRRDDTIAIERSLQKLSLNRVPYAIAEQREVSWYQRANPGHNIAYWRLPLFKAEFRCAVPKSGRGEAGGNGGELMLAAIERLRSSGQIERILARYLVSQPVVVSSARSPLARLSRQEVSELYLGQARALPDGSAPQLLASGGALRDEFYARVLERDAAQVKAAWSRLVFSGKGHAPREFADPAQLRAALLANPGAIAYLDASQVDASMKVLYAP</sequence>
<gene>
    <name evidence="2" type="ORF">PFX98_22415</name>
</gene>
<name>A0AA95NEW7_9BURK</name>
<dbReference type="SUPFAM" id="SSF53850">
    <property type="entry name" value="Periplasmic binding protein-like II"/>
    <property type="match status" value="2"/>
</dbReference>
<dbReference type="KEGG" id="pais:PFX98_22415"/>
<protein>
    <submittedName>
        <fullName evidence="2">Transporter substrate-binding domain-containing protein</fullName>
    </submittedName>
</protein>
<accession>A0AA95NEW7</accession>
<keyword evidence="1" id="KW-0732">Signal</keyword>
<reference evidence="2" key="1">
    <citation type="submission" date="2023-01" db="EMBL/GenBank/DDBJ databases">
        <title>Whole genome sequence of Paucibacter sp. S2-9 isolated from pond sediment.</title>
        <authorList>
            <person name="Jung J.Y."/>
        </authorList>
    </citation>
    <scope>NUCLEOTIDE SEQUENCE</scope>
    <source>
        <strain evidence="2">S2-9</strain>
    </source>
</reference>
<dbReference type="AlphaFoldDB" id="A0AA95NEW7"/>
<dbReference type="PANTHER" id="PTHR35936:SF6">
    <property type="entry name" value="AMINO ACID ABC TRANSPORTER SUBSTRATE-BINDING PAAT FAMILY PROTEIN"/>
    <property type="match status" value="1"/>
</dbReference>
<feature type="signal peptide" evidence="1">
    <location>
        <begin position="1"/>
        <end position="20"/>
    </location>
</feature>
<dbReference type="RefSeq" id="WP_285232697.1">
    <property type="nucleotide sequence ID" value="NZ_CP116346.1"/>
</dbReference>
<dbReference type="EMBL" id="CP116346">
    <property type="protein sequence ID" value="WIT11612.1"/>
    <property type="molecule type" value="Genomic_DNA"/>
</dbReference>
<organism evidence="2 3">
    <name type="scientific">Paucibacter sediminis</name>
    <dbReference type="NCBI Taxonomy" id="3019553"/>
    <lineage>
        <taxon>Bacteria</taxon>
        <taxon>Pseudomonadati</taxon>
        <taxon>Pseudomonadota</taxon>
        <taxon>Betaproteobacteria</taxon>
        <taxon>Burkholderiales</taxon>
        <taxon>Sphaerotilaceae</taxon>
        <taxon>Roseateles</taxon>
    </lineage>
</organism>
<dbReference type="Proteomes" id="UP001177769">
    <property type="component" value="Chromosome"/>
</dbReference>
<dbReference type="PANTHER" id="PTHR35936">
    <property type="entry name" value="MEMBRANE-BOUND LYTIC MUREIN TRANSGLYCOSYLASE F"/>
    <property type="match status" value="1"/>
</dbReference>
<proteinExistence type="predicted"/>
<feature type="chain" id="PRO_5041687186" evidence="1">
    <location>
        <begin position="21"/>
        <end position="369"/>
    </location>
</feature>
<evidence type="ECO:0000313" key="2">
    <source>
        <dbReference type="EMBL" id="WIT11612.1"/>
    </source>
</evidence>
<keyword evidence="3" id="KW-1185">Reference proteome</keyword>
<evidence type="ECO:0000256" key="1">
    <source>
        <dbReference type="SAM" id="SignalP"/>
    </source>
</evidence>